<evidence type="ECO:0000259" key="1">
    <source>
        <dbReference type="Pfam" id="PF00144"/>
    </source>
</evidence>
<evidence type="ECO:0000313" key="2">
    <source>
        <dbReference type="EMBL" id="USQ78763.1"/>
    </source>
</evidence>
<dbReference type="InterPro" id="IPR050789">
    <property type="entry name" value="Diverse_Enzym_Activities"/>
</dbReference>
<evidence type="ECO:0000313" key="3">
    <source>
        <dbReference type="Proteomes" id="UP001056455"/>
    </source>
</evidence>
<reference evidence="2" key="1">
    <citation type="submission" date="2022-06" db="EMBL/GenBank/DDBJ databases">
        <title>Ornithinimicrobium HY1793.</title>
        <authorList>
            <person name="Huang Y."/>
        </authorList>
    </citation>
    <scope>NUCLEOTIDE SEQUENCE</scope>
    <source>
        <strain evidence="2">HY1793</strain>
    </source>
</reference>
<feature type="domain" description="Beta-lactamase-related" evidence="1">
    <location>
        <begin position="15"/>
        <end position="381"/>
    </location>
</feature>
<sequence>MAPTTPALERVAAAVDAALTPLVRDGGPPGLTWGVDLGGERLIRALGHRDLDATLPVAEDTIYRISSLTKPVTAVAALTLIEDGQLALDQPVADLLPELADPRALVRPDSPLTETVPARRAITVEDLLTFRLGHGMDFATMGAPNPLDDQLATLGLGMGPPAPQRHLPADEWLAALGSVPLRCQPGERWLYNTGAELLGVLLSRVTGVSLGDVLHRQVLDPLGMPDTRFSVPAPSLGRWGPCFNAADPDGTPAGQLDLFDPADGQWSSPPPFEGGDAGLVSTAKDYLTFAAMLRDGGSVGSTHVLSSERVEAMTTNQLSTDQLRAGGPSPDGSTGWGLGVGVALGDPTSSVVGSYGWDGGLGSAWRNDTARGLSAVLLTNQSWMSPTPPAVTESFWSVLAAQVPLDD</sequence>
<dbReference type="Proteomes" id="UP001056455">
    <property type="component" value="Chromosome"/>
</dbReference>
<dbReference type="RefSeq" id="WP_252591558.1">
    <property type="nucleotide sequence ID" value="NZ_CP099489.1"/>
</dbReference>
<protein>
    <submittedName>
        <fullName evidence="2">Beta-lactamase family protein</fullName>
    </submittedName>
</protein>
<gene>
    <name evidence="2" type="ORF">NF556_14150</name>
</gene>
<dbReference type="InterPro" id="IPR001466">
    <property type="entry name" value="Beta-lactam-related"/>
</dbReference>
<proteinExistence type="predicted"/>
<accession>A0ABY4YPQ9</accession>
<dbReference type="PANTHER" id="PTHR43283:SF3">
    <property type="entry name" value="BETA-LACTAMASE FAMILY PROTEIN (AFU_ORTHOLOGUE AFUA_5G07500)"/>
    <property type="match status" value="1"/>
</dbReference>
<name>A0ABY4YPQ9_9MICO</name>
<keyword evidence="3" id="KW-1185">Reference proteome</keyword>
<dbReference type="InterPro" id="IPR012338">
    <property type="entry name" value="Beta-lactam/transpept-like"/>
</dbReference>
<dbReference type="PANTHER" id="PTHR43283">
    <property type="entry name" value="BETA-LACTAMASE-RELATED"/>
    <property type="match status" value="1"/>
</dbReference>
<organism evidence="2 3">
    <name type="scientific">Ornithinimicrobium faecis</name>
    <dbReference type="NCBI Taxonomy" id="2934158"/>
    <lineage>
        <taxon>Bacteria</taxon>
        <taxon>Bacillati</taxon>
        <taxon>Actinomycetota</taxon>
        <taxon>Actinomycetes</taxon>
        <taxon>Micrococcales</taxon>
        <taxon>Ornithinimicrobiaceae</taxon>
        <taxon>Ornithinimicrobium</taxon>
    </lineage>
</organism>
<dbReference type="EMBL" id="CP099489">
    <property type="protein sequence ID" value="USQ78763.1"/>
    <property type="molecule type" value="Genomic_DNA"/>
</dbReference>
<dbReference type="Pfam" id="PF00144">
    <property type="entry name" value="Beta-lactamase"/>
    <property type="match status" value="1"/>
</dbReference>
<dbReference type="SUPFAM" id="SSF56601">
    <property type="entry name" value="beta-lactamase/transpeptidase-like"/>
    <property type="match status" value="1"/>
</dbReference>
<dbReference type="Gene3D" id="3.40.710.10">
    <property type="entry name" value="DD-peptidase/beta-lactamase superfamily"/>
    <property type="match status" value="1"/>
</dbReference>